<evidence type="ECO:0000256" key="2">
    <source>
        <dbReference type="SAM" id="SignalP"/>
    </source>
</evidence>
<evidence type="ECO:0000256" key="1">
    <source>
        <dbReference type="SAM" id="MobiDB-lite"/>
    </source>
</evidence>
<comment type="caution">
    <text evidence="3">The sequence shown here is derived from an EMBL/GenBank/DDBJ whole genome shotgun (WGS) entry which is preliminary data.</text>
</comment>
<dbReference type="Proteomes" id="UP000739180">
    <property type="component" value="Unassembled WGS sequence"/>
</dbReference>
<dbReference type="EMBL" id="VCQT01000044">
    <property type="protein sequence ID" value="TMW11375.1"/>
    <property type="molecule type" value="Genomic_DNA"/>
</dbReference>
<sequence>MKKTCITLAVALSALAGPALAADIKPGKWEVTQRVAGDQVPPGMDKEKKRSRCVTAEEAADIEETLRQNWMRNGCESPDTDWDGDTLEWSTQCQSGERTVQSSGTMTVESDEHYTTEITTGTAQGQLTIEAEARWAGPCDS</sequence>
<keyword evidence="4" id="KW-1185">Reference proteome</keyword>
<dbReference type="RefSeq" id="WP_138773465.1">
    <property type="nucleotide sequence ID" value="NZ_JBHSSX010000084.1"/>
</dbReference>
<dbReference type="Pfam" id="PF12276">
    <property type="entry name" value="DUF3617"/>
    <property type="match status" value="1"/>
</dbReference>
<evidence type="ECO:0000313" key="3">
    <source>
        <dbReference type="EMBL" id="TMW11375.1"/>
    </source>
</evidence>
<dbReference type="InterPro" id="IPR022061">
    <property type="entry name" value="DUF3617"/>
</dbReference>
<feature type="chain" id="PRO_5046839421" evidence="2">
    <location>
        <begin position="22"/>
        <end position="141"/>
    </location>
</feature>
<proteinExistence type="predicted"/>
<accession>A0ABY2XJN9</accession>
<feature type="signal peptide" evidence="2">
    <location>
        <begin position="1"/>
        <end position="21"/>
    </location>
</feature>
<gene>
    <name evidence="3" type="ORF">FGS76_15100</name>
</gene>
<evidence type="ECO:0000313" key="4">
    <source>
        <dbReference type="Proteomes" id="UP000739180"/>
    </source>
</evidence>
<organism evidence="3 4">
    <name type="scientific">Alloalcanivorax gelatiniphagus</name>
    <dbReference type="NCBI Taxonomy" id="1194167"/>
    <lineage>
        <taxon>Bacteria</taxon>
        <taxon>Pseudomonadati</taxon>
        <taxon>Pseudomonadota</taxon>
        <taxon>Gammaproteobacteria</taxon>
        <taxon>Oceanospirillales</taxon>
        <taxon>Alcanivoracaceae</taxon>
        <taxon>Alloalcanivorax</taxon>
    </lineage>
</organism>
<name>A0ABY2XJN9_9GAMM</name>
<protein>
    <submittedName>
        <fullName evidence="3">DUF3617 family protein</fullName>
    </submittedName>
</protein>
<reference evidence="3 4" key="1">
    <citation type="submission" date="2019-05" db="EMBL/GenBank/DDBJ databases">
        <title>Genome of Alcanivorax gelatiniphagus, an oil degrading marine bacteria.</title>
        <authorList>
            <person name="Kwon K.K."/>
        </authorList>
    </citation>
    <scope>NUCLEOTIDE SEQUENCE [LARGE SCALE GENOMIC DNA]</scope>
    <source>
        <strain evidence="3 4">MEBiC 08158</strain>
    </source>
</reference>
<feature type="region of interest" description="Disordered" evidence="1">
    <location>
        <begin position="34"/>
        <end position="54"/>
    </location>
</feature>
<keyword evidence="2" id="KW-0732">Signal</keyword>